<dbReference type="InterPro" id="IPR036371">
    <property type="entry name" value="TPK_B1-bd_sf"/>
</dbReference>
<dbReference type="UniPathway" id="UPA00060">
    <property type="reaction ID" value="UER00597"/>
</dbReference>
<organism evidence="9 10">
    <name type="scientific">Tuber borchii</name>
    <name type="common">White truffle</name>
    <dbReference type="NCBI Taxonomy" id="42251"/>
    <lineage>
        <taxon>Eukaryota</taxon>
        <taxon>Fungi</taxon>
        <taxon>Dikarya</taxon>
        <taxon>Ascomycota</taxon>
        <taxon>Pezizomycotina</taxon>
        <taxon>Pezizomycetes</taxon>
        <taxon>Pezizales</taxon>
        <taxon>Tuberaceae</taxon>
        <taxon>Tuber</taxon>
    </lineage>
</organism>
<evidence type="ECO:0000259" key="8">
    <source>
        <dbReference type="SMART" id="SM00983"/>
    </source>
</evidence>
<dbReference type="OrthoDB" id="25149at2759"/>
<dbReference type="Pfam" id="PF04265">
    <property type="entry name" value="TPK_B1_binding"/>
    <property type="match status" value="1"/>
</dbReference>
<evidence type="ECO:0000256" key="6">
    <source>
        <dbReference type="ARBA" id="ARBA00022840"/>
    </source>
</evidence>
<dbReference type="SMART" id="SM00983">
    <property type="entry name" value="TPK_B1_binding"/>
    <property type="match status" value="1"/>
</dbReference>
<evidence type="ECO:0000256" key="1">
    <source>
        <dbReference type="ARBA" id="ARBA00005078"/>
    </source>
</evidence>
<comment type="pathway">
    <text evidence="1 7">Cofactor biosynthesis; thiamine diphosphate biosynthesis; thiamine diphosphate from thiamine: step 1/1.</text>
</comment>
<dbReference type="InterPro" id="IPR007371">
    <property type="entry name" value="TPK_catalytic"/>
</dbReference>
<evidence type="ECO:0000313" key="9">
    <source>
        <dbReference type="EMBL" id="PUU74629.1"/>
    </source>
</evidence>
<dbReference type="PANTHER" id="PTHR13622:SF8">
    <property type="entry name" value="THIAMIN PYROPHOSPHOKINASE 1"/>
    <property type="match status" value="1"/>
</dbReference>
<evidence type="ECO:0000313" key="10">
    <source>
        <dbReference type="Proteomes" id="UP000244722"/>
    </source>
</evidence>
<feature type="domain" description="Thiamin pyrophosphokinase thiamin-binding" evidence="8">
    <location>
        <begin position="203"/>
        <end position="269"/>
    </location>
</feature>
<dbReference type="InterPro" id="IPR006282">
    <property type="entry name" value="Thi_PPkinase"/>
</dbReference>
<protein>
    <recommendedName>
        <fullName evidence="7">Thiamine pyrophosphokinase</fullName>
        <ecNumber evidence="7">2.7.6.2</ecNumber>
    </recommendedName>
</protein>
<reference evidence="9 10" key="1">
    <citation type="submission" date="2017-04" db="EMBL/GenBank/DDBJ databases">
        <title>Draft genome sequence of Tuber borchii Vittad., a whitish edible truffle.</title>
        <authorList>
            <consortium name="DOE Joint Genome Institute"/>
            <person name="Murat C."/>
            <person name="Kuo A."/>
            <person name="Barry K.W."/>
            <person name="Clum A."/>
            <person name="Dockter R.B."/>
            <person name="Fauchery L."/>
            <person name="Iotti M."/>
            <person name="Kohler A."/>
            <person name="Labutti K."/>
            <person name="Lindquist E.A."/>
            <person name="Lipzen A."/>
            <person name="Ohm R.A."/>
            <person name="Wang M."/>
            <person name="Grigoriev I.V."/>
            <person name="Zambonelli A."/>
            <person name="Martin F.M."/>
        </authorList>
    </citation>
    <scope>NUCLEOTIDE SEQUENCE [LARGE SCALE GENOMIC DNA]</scope>
    <source>
        <strain evidence="9 10">Tbo3840</strain>
    </source>
</reference>
<keyword evidence="6 7" id="KW-0067">ATP-binding</keyword>
<keyword evidence="4 7" id="KW-0547">Nucleotide-binding</keyword>
<comment type="similarity">
    <text evidence="2 7">Belongs to the thiamine pyrophosphokinase family.</text>
</comment>
<dbReference type="InterPro" id="IPR036759">
    <property type="entry name" value="TPK_catalytic_sf"/>
</dbReference>
<dbReference type="GO" id="GO:0030975">
    <property type="term" value="F:thiamine binding"/>
    <property type="evidence" value="ECO:0007669"/>
    <property type="project" value="UniProtKB-UniRule"/>
</dbReference>
<dbReference type="STRING" id="42251.A0A2T6ZGM8"/>
<dbReference type="PANTHER" id="PTHR13622">
    <property type="entry name" value="THIAMIN PYROPHOSPHOKINASE"/>
    <property type="match status" value="1"/>
</dbReference>
<dbReference type="InterPro" id="IPR016966">
    <property type="entry name" value="Thiamin_pyrophosphokinase_euk"/>
</dbReference>
<dbReference type="EMBL" id="NESQ01000286">
    <property type="protein sequence ID" value="PUU74629.1"/>
    <property type="molecule type" value="Genomic_DNA"/>
</dbReference>
<dbReference type="Pfam" id="PF04263">
    <property type="entry name" value="TPK_catalytic"/>
    <property type="match status" value="1"/>
</dbReference>
<keyword evidence="3 7" id="KW-0808">Transferase</keyword>
<comment type="caution">
    <text evidence="9">The sequence shown here is derived from an EMBL/GenBank/DDBJ whole genome shotgun (WGS) entry which is preliminary data.</text>
</comment>
<gene>
    <name evidence="9" type="ORF">B9Z19DRAFT_1103349</name>
</gene>
<dbReference type="SUPFAM" id="SSF63999">
    <property type="entry name" value="Thiamin pyrophosphokinase, catalytic domain"/>
    <property type="match status" value="1"/>
</dbReference>
<evidence type="ECO:0000256" key="2">
    <source>
        <dbReference type="ARBA" id="ARBA00006785"/>
    </source>
</evidence>
<dbReference type="EC" id="2.7.6.2" evidence="7"/>
<keyword evidence="10" id="KW-1185">Reference proteome</keyword>
<dbReference type="Gene3D" id="3.40.50.10240">
    <property type="entry name" value="Thiamin pyrophosphokinase, catalytic domain"/>
    <property type="match status" value="1"/>
</dbReference>
<evidence type="ECO:0000256" key="7">
    <source>
        <dbReference type="PIRNR" id="PIRNR031057"/>
    </source>
</evidence>
<dbReference type="GO" id="GO:0009229">
    <property type="term" value="P:thiamine diphosphate biosynthetic process"/>
    <property type="evidence" value="ECO:0007669"/>
    <property type="project" value="UniProtKB-UniRule"/>
</dbReference>
<dbReference type="GO" id="GO:0016301">
    <property type="term" value="F:kinase activity"/>
    <property type="evidence" value="ECO:0007669"/>
    <property type="project" value="UniProtKB-UniRule"/>
</dbReference>
<dbReference type="GO" id="GO:0005524">
    <property type="term" value="F:ATP binding"/>
    <property type="evidence" value="ECO:0007669"/>
    <property type="project" value="UniProtKB-UniRule"/>
</dbReference>
<keyword evidence="5 7" id="KW-0418">Kinase</keyword>
<dbReference type="NCBIfam" id="TIGR01378">
    <property type="entry name" value="thi_PPkinase"/>
    <property type="match status" value="1"/>
</dbReference>
<dbReference type="AlphaFoldDB" id="A0A2T6ZGM8"/>
<dbReference type="SUPFAM" id="SSF63862">
    <property type="entry name" value="Thiamin pyrophosphokinase, substrate-binding domain"/>
    <property type="match status" value="1"/>
</dbReference>
<accession>A0A2T6ZGM8</accession>
<dbReference type="Proteomes" id="UP000244722">
    <property type="component" value="Unassembled WGS sequence"/>
</dbReference>
<dbReference type="InterPro" id="IPR007373">
    <property type="entry name" value="Thiamin_PyroPKinase_B1-bd"/>
</dbReference>
<comment type="catalytic activity">
    <reaction evidence="7">
        <text>thiamine + ATP = thiamine diphosphate + AMP + H(+)</text>
        <dbReference type="Rhea" id="RHEA:11576"/>
        <dbReference type="ChEBI" id="CHEBI:15378"/>
        <dbReference type="ChEBI" id="CHEBI:18385"/>
        <dbReference type="ChEBI" id="CHEBI:30616"/>
        <dbReference type="ChEBI" id="CHEBI:58937"/>
        <dbReference type="ChEBI" id="CHEBI:456215"/>
    </reaction>
</comment>
<evidence type="ECO:0000256" key="4">
    <source>
        <dbReference type="ARBA" id="ARBA00022741"/>
    </source>
</evidence>
<dbReference type="GO" id="GO:0006772">
    <property type="term" value="P:thiamine metabolic process"/>
    <property type="evidence" value="ECO:0007669"/>
    <property type="project" value="InterPro"/>
</dbReference>
<dbReference type="CDD" id="cd07995">
    <property type="entry name" value="TPK"/>
    <property type="match status" value="1"/>
</dbReference>
<name>A0A2T6ZGM8_TUBBO</name>
<proteinExistence type="inferred from homology"/>
<dbReference type="GO" id="GO:0004788">
    <property type="term" value="F:thiamine diphosphokinase activity"/>
    <property type="evidence" value="ECO:0007669"/>
    <property type="project" value="UniProtKB-UniRule"/>
</dbReference>
<evidence type="ECO:0000256" key="5">
    <source>
        <dbReference type="ARBA" id="ARBA00022777"/>
    </source>
</evidence>
<dbReference type="PIRSF" id="PIRSF031057">
    <property type="entry name" value="Thiamin_pyrophosphokinase"/>
    <property type="match status" value="1"/>
</dbReference>
<sequence length="283" mass="31341">MGVDQSIETTTWTPGDFLYPSDDEDNQHFALMILNLEITNLKLFETLYKNSKLVICADGGANRLYDAYTTEEDRFSYAPTCIAGDLDSLRPDVQSYYSTLGVEILKVADQDSTDFGKCLSWISEQAKDFPPILTLPEDDGVVERGGEVNISGMQPEITVLALGGFGGRVDHSFHSINTLYTTANTHTIYLISSENVTFLLPVGNNTIYTPHKVFGPTCGILPVGHRSVMTTSGLEWDLHEQESKFGGLVSTSNHLKSEVIRVRLEHAPAVFTLELRQQETRAV</sequence>
<evidence type="ECO:0000256" key="3">
    <source>
        <dbReference type="ARBA" id="ARBA00022679"/>
    </source>
</evidence>